<proteinExistence type="inferred from homology"/>
<evidence type="ECO:0000313" key="11">
    <source>
        <dbReference type="Proteomes" id="UP001301958"/>
    </source>
</evidence>
<dbReference type="EMBL" id="MU865454">
    <property type="protein sequence ID" value="KAK4222780.1"/>
    <property type="molecule type" value="Genomic_DNA"/>
</dbReference>
<dbReference type="InterPro" id="IPR020472">
    <property type="entry name" value="WD40_PAC1"/>
</dbReference>
<evidence type="ECO:0000256" key="5">
    <source>
        <dbReference type="ARBA" id="ARBA00039789"/>
    </source>
</evidence>
<reference evidence="10" key="1">
    <citation type="journal article" date="2023" name="Mol. Phylogenet. Evol.">
        <title>Genome-scale phylogeny and comparative genomics of the fungal order Sordariales.</title>
        <authorList>
            <person name="Hensen N."/>
            <person name="Bonometti L."/>
            <person name="Westerberg I."/>
            <person name="Brannstrom I.O."/>
            <person name="Guillou S."/>
            <person name="Cros-Aarteil S."/>
            <person name="Calhoun S."/>
            <person name="Haridas S."/>
            <person name="Kuo A."/>
            <person name="Mondo S."/>
            <person name="Pangilinan J."/>
            <person name="Riley R."/>
            <person name="LaButti K."/>
            <person name="Andreopoulos B."/>
            <person name="Lipzen A."/>
            <person name="Chen C."/>
            <person name="Yan M."/>
            <person name="Daum C."/>
            <person name="Ng V."/>
            <person name="Clum A."/>
            <person name="Steindorff A."/>
            <person name="Ohm R.A."/>
            <person name="Martin F."/>
            <person name="Silar P."/>
            <person name="Natvig D.O."/>
            <person name="Lalanne C."/>
            <person name="Gautier V."/>
            <person name="Ament-Velasquez S.L."/>
            <person name="Kruys A."/>
            <person name="Hutchinson M.I."/>
            <person name="Powell A.J."/>
            <person name="Barry K."/>
            <person name="Miller A.N."/>
            <person name="Grigoriev I.V."/>
            <person name="Debuchy R."/>
            <person name="Gladieux P."/>
            <person name="Hiltunen Thoren M."/>
            <person name="Johannesson H."/>
        </authorList>
    </citation>
    <scope>NUCLEOTIDE SEQUENCE</scope>
    <source>
        <strain evidence="10">CBS 990.96</strain>
    </source>
</reference>
<dbReference type="PRINTS" id="PR00320">
    <property type="entry name" value="GPROTEINBRPT"/>
</dbReference>
<feature type="repeat" description="WD" evidence="7">
    <location>
        <begin position="796"/>
        <end position="830"/>
    </location>
</feature>
<feature type="repeat" description="WD" evidence="7">
    <location>
        <begin position="925"/>
        <end position="960"/>
    </location>
</feature>
<feature type="domain" description="Nephrocystin 3-like N-terminal" evidence="9">
    <location>
        <begin position="256"/>
        <end position="350"/>
    </location>
</feature>
<dbReference type="Proteomes" id="UP001301958">
    <property type="component" value="Unassembled WGS sequence"/>
</dbReference>
<dbReference type="SMART" id="SM00320">
    <property type="entry name" value="WD40"/>
    <property type="match status" value="10"/>
</dbReference>
<feature type="repeat" description="WD" evidence="7">
    <location>
        <begin position="718"/>
        <end position="752"/>
    </location>
</feature>
<dbReference type="Pfam" id="PF00400">
    <property type="entry name" value="WD40"/>
    <property type="match status" value="10"/>
</dbReference>
<comment type="caution">
    <text evidence="10">The sequence shown here is derived from an EMBL/GenBank/DDBJ whole genome shotgun (WGS) entry which is preliminary data.</text>
</comment>
<gene>
    <name evidence="10" type="ORF">QBC38DRAFT_512747</name>
</gene>
<dbReference type="Pfam" id="PF24883">
    <property type="entry name" value="NPHP3_N"/>
    <property type="match status" value="1"/>
</dbReference>
<evidence type="ECO:0000259" key="9">
    <source>
        <dbReference type="Pfam" id="PF24883"/>
    </source>
</evidence>
<keyword evidence="3" id="KW-0175">Coiled coil</keyword>
<feature type="repeat" description="WD" evidence="7">
    <location>
        <begin position="1003"/>
        <end position="1037"/>
    </location>
</feature>
<reference evidence="10" key="2">
    <citation type="submission" date="2023-05" db="EMBL/GenBank/DDBJ databases">
        <authorList>
            <consortium name="Lawrence Berkeley National Laboratory"/>
            <person name="Steindorff A."/>
            <person name="Hensen N."/>
            <person name="Bonometti L."/>
            <person name="Westerberg I."/>
            <person name="Brannstrom I.O."/>
            <person name="Guillou S."/>
            <person name="Cros-Aarteil S."/>
            <person name="Calhoun S."/>
            <person name="Haridas S."/>
            <person name="Kuo A."/>
            <person name="Mondo S."/>
            <person name="Pangilinan J."/>
            <person name="Riley R."/>
            <person name="Labutti K."/>
            <person name="Andreopoulos B."/>
            <person name="Lipzen A."/>
            <person name="Chen C."/>
            <person name="Yanf M."/>
            <person name="Daum C."/>
            <person name="Ng V."/>
            <person name="Clum A."/>
            <person name="Ohm R."/>
            <person name="Martin F."/>
            <person name="Silar P."/>
            <person name="Natvig D."/>
            <person name="Lalanne C."/>
            <person name="Gautier V."/>
            <person name="Ament-Velasquez S.L."/>
            <person name="Kruys A."/>
            <person name="Hutchinson M.I."/>
            <person name="Powell A.J."/>
            <person name="Barry K."/>
            <person name="Miller A.N."/>
            <person name="Grigoriev I.V."/>
            <person name="Debuchy R."/>
            <person name="Gladieux P."/>
            <person name="Thoren M.H."/>
            <person name="Johannesson H."/>
        </authorList>
    </citation>
    <scope>NUCLEOTIDE SEQUENCE</scope>
    <source>
        <strain evidence="10">CBS 990.96</strain>
    </source>
</reference>
<dbReference type="PANTHER" id="PTHR22847:SF637">
    <property type="entry name" value="WD REPEAT DOMAIN 5B"/>
    <property type="match status" value="1"/>
</dbReference>
<dbReference type="Pfam" id="PF06985">
    <property type="entry name" value="HET"/>
    <property type="match status" value="1"/>
</dbReference>
<comment type="function">
    <text evidence="6">Involved in mitochondrial fission. Acts as an adapter protein required to form mitochondrial fission complexes. Formation of these complexes is required to promote constriction and fission of the mitochondrial compartment at a late step in mitochondrial division.</text>
</comment>
<keyword evidence="11" id="KW-1185">Reference proteome</keyword>
<feature type="repeat" description="WD" evidence="7">
    <location>
        <begin position="1044"/>
        <end position="1074"/>
    </location>
</feature>
<dbReference type="InterPro" id="IPR010730">
    <property type="entry name" value="HET"/>
</dbReference>
<dbReference type="GO" id="GO:1990234">
    <property type="term" value="C:transferase complex"/>
    <property type="evidence" value="ECO:0007669"/>
    <property type="project" value="UniProtKB-ARBA"/>
</dbReference>
<dbReference type="InterPro" id="IPR036322">
    <property type="entry name" value="WD40_repeat_dom_sf"/>
</dbReference>
<organism evidence="10 11">
    <name type="scientific">Podospora fimiseda</name>
    <dbReference type="NCBI Taxonomy" id="252190"/>
    <lineage>
        <taxon>Eukaryota</taxon>
        <taxon>Fungi</taxon>
        <taxon>Dikarya</taxon>
        <taxon>Ascomycota</taxon>
        <taxon>Pezizomycotina</taxon>
        <taxon>Sordariomycetes</taxon>
        <taxon>Sordariomycetidae</taxon>
        <taxon>Sordariales</taxon>
        <taxon>Podosporaceae</taxon>
        <taxon>Podospora</taxon>
    </lineage>
</organism>
<keyword evidence="1 7" id="KW-0853">WD repeat</keyword>
<evidence type="ECO:0000256" key="3">
    <source>
        <dbReference type="ARBA" id="ARBA00023054"/>
    </source>
</evidence>
<feature type="repeat" description="WD" evidence="7">
    <location>
        <begin position="1073"/>
        <end position="1114"/>
    </location>
</feature>
<feature type="domain" description="Heterokaryon incompatibility" evidence="8">
    <location>
        <begin position="39"/>
        <end position="142"/>
    </location>
</feature>
<evidence type="ECO:0000256" key="1">
    <source>
        <dbReference type="ARBA" id="ARBA00022574"/>
    </source>
</evidence>
<keyword evidence="2" id="KW-0677">Repeat</keyword>
<evidence type="ECO:0000256" key="7">
    <source>
        <dbReference type="PROSITE-ProRule" id="PRU00221"/>
    </source>
</evidence>
<dbReference type="AlphaFoldDB" id="A0AAN6YQG9"/>
<dbReference type="PANTHER" id="PTHR22847">
    <property type="entry name" value="WD40 REPEAT PROTEIN"/>
    <property type="match status" value="1"/>
</dbReference>
<name>A0AAN6YQG9_9PEZI</name>
<dbReference type="PROSITE" id="PS50082">
    <property type="entry name" value="WD_REPEATS_2"/>
    <property type="match status" value="9"/>
</dbReference>
<feature type="repeat" description="WD" evidence="7">
    <location>
        <begin position="754"/>
        <end position="795"/>
    </location>
</feature>
<feature type="repeat" description="WD" evidence="7">
    <location>
        <begin position="841"/>
        <end position="882"/>
    </location>
</feature>
<evidence type="ECO:0000256" key="4">
    <source>
        <dbReference type="ARBA" id="ARBA00038415"/>
    </source>
</evidence>
<evidence type="ECO:0000256" key="2">
    <source>
        <dbReference type="ARBA" id="ARBA00022737"/>
    </source>
</evidence>
<dbReference type="PROSITE" id="PS00678">
    <property type="entry name" value="WD_REPEATS_1"/>
    <property type="match status" value="5"/>
</dbReference>
<dbReference type="Gene3D" id="2.130.10.10">
    <property type="entry name" value="YVTN repeat-like/Quinoprotein amine dehydrogenase"/>
    <property type="match status" value="4"/>
</dbReference>
<sequence length="1167" mass="130133">MAFQPRGPEIQFPYLVVFGDPTGGLELTSFLSEDERPKYAILSHTWLIDNEQEITFQDLAGDNIAAAKGAGYAKIQFCADRAARDGLELPLYMPLSQEHFWIDTCCINKESSAELQETITSMYSWYRNSTKCYAYLSDVSATASQEWETAFKNSRWFTRGWTLQELIAPRSTKRKEDQAYCLLGIFNVFIPLMYGKGGNAFVRLQEEIEKGRRENEAQDEILSLLPIASEAAFNSVNNQHEPTYLRNTRAELLGEVEKWAEGSDDKSIYWLSGIAARTYSDRHMLGASFFFSKGGGDLSNSHRVITTIARQLATRIPATKPYITKAITSHKDIAEQTFKDQWDELIVGPLSKVRVRSASLPPPPESYIRLRIFLTNRPEIAIRHSLGKIPDAEREIFVLHEISDDIVNRDLSLFFKSNFSTLREECDLSDDWPGKKIIDKLVQISGGLFIWASTACRFIRQGKRLMKKRVKILLEGYRSEVGPEKQLDQIYLAVIRDSIHRESSYSDEDKLELYDQLRQVLGSIVVLFSPLSIISLARLLSMDIDDVKQTLADLHTIFHIPSKQSRPIRLHHPTFRDFLLDPQRSSGLDFSVVEREAHDTLARSCLELMRRKLKRDLCRLGSPGTLVKTTDPARITECIPSELQYSGKMLQDGEEFYIFFQEYFIYWVEAICILGKSAEMGAIIRLYNSILQPELNIRQTPFVTDANAPRAKDEWAYVNDIEFTPDASVIAAGSDDFSVTVWDLKTRALRYFLPKAHSRWVNSVVFSPNGKLLASGSMDETVALWDVETGTELMRIENQSGPVNTTDFSPNGTLIATGSFDQVIRLWDVSKLGDAEFRLPLDGHTGCVNSVRFSAKGDRLVSGSDDTTVRIWDIALGAEIRALKGHSKRIMAVTFSLDGQVVVSGSEDTTIRVWDVNSGSLLRTLLGRTSSINTVVVSPDGQCMASGSFNDDFRLWDARTFDQCGVLENFDLIEDVNSGSASGAMSGSELLKVPLAVTLSSELKAHSSPVTIVTFSPDGQCIASGSEDGTIKLWALELNDNHTLKVHTSRINHLAFSPRGKHLVASSADKTISVGHSDEVLVLCFSPSGTILASCSADGSTLLWDTLTGSQVATINIHKEAVTDAVFSPNQDILATCSMNTTMLNGHSGPVTSVAFFPNVFIYAMCK</sequence>
<comment type="similarity">
    <text evidence="4">Belongs to the WD repeat MDV1/CAF4 family.</text>
</comment>
<dbReference type="SUPFAM" id="SSF50978">
    <property type="entry name" value="WD40 repeat-like"/>
    <property type="match status" value="2"/>
</dbReference>
<evidence type="ECO:0000313" key="10">
    <source>
        <dbReference type="EMBL" id="KAK4222780.1"/>
    </source>
</evidence>
<dbReference type="CDD" id="cd00200">
    <property type="entry name" value="WD40"/>
    <property type="match status" value="2"/>
</dbReference>
<feature type="repeat" description="WD" evidence="7">
    <location>
        <begin position="883"/>
        <end position="924"/>
    </location>
</feature>
<dbReference type="PROSITE" id="PS50294">
    <property type="entry name" value="WD_REPEATS_REGION"/>
    <property type="match status" value="8"/>
</dbReference>
<accession>A0AAN6YQG9</accession>
<dbReference type="InterPro" id="IPR056884">
    <property type="entry name" value="NPHP3-like_N"/>
</dbReference>
<protein>
    <recommendedName>
        <fullName evidence="5">Mitochondrial division protein 1</fullName>
    </recommendedName>
</protein>
<dbReference type="InterPro" id="IPR019775">
    <property type="entry name" value="WD40_repeat_CS"/>
</dbReference>
<dbReference type="InterPro" id="IPR015943">
    <property type="entry name" value="WD40/YVTN_repeat-like_dom_sf"/>
</dbReference>
<evidence type="ECO:0000259" key="8">
    <source>
        <dbReference type="Pfam" id="PF06985"/>
    </source>
</evidence>
<dbReference type="InterPro" id="IPR001680">
    <property type="entry name" value="WD40_rpt"/>
</dbReference>
<evidence type="ECO:0000256" key="6">
    <source>
        <dbReference type="ARBA" id="ARBA00043913"/>
    </source>
</evidence>